<dbReference type="RefSeq" id="XP_028600500.1">
    <property type="nucleotide sequence ID" value="XM_028744667.1"/>
</dbReference>
<feature type="region of interest" description="Disordered" evidence="13">
    <location>
        <begin position="177"/>
        <end position="214"/>
    </location>
</feature>
<keyword evidence="5 12" id="KW-0547">Nucleotide-binding</keyword>
<dbReference type="GO" id="GO:0035556">
    <property type="term" value="P:intracellular signal transduction"/>
    <property type="evidence" value="ECO:0007669"/>
    <property type="project" value="UniProtKB-ARBA"/>
</dbReference>
<dbReference type="GeneID" id="114604509"/>
<dbReference type="Proteomes" id="UP000472272">
    <property type="component" value="Chromosome 1"/>
</dbReference>
<evidence type="ECO:0000259" key="14">
    <source>
        <dbReference type="PROSITE" id="PS50011"/>
    </source>
</evidence>
<dbReference type="Pfam" id="PF00069">
    <property type="entry name" value="Pkinase"/>
    <property type="match status" value="1"/>
</dbReference>
<evidence type="ECO:0000256" key="3">
    <source>
        <dbReference type="ARBA" id="ARBA00022527"/>
    </source>
</evidence>
<dbReference type="InterPro" id="IPR008271">
    <property type="entry name" value="Ser/Thr_kinase_AS"/>
</dbReference>
<dbReference type="GO" id="GO:0005524">
    <property type="term" value="F:ATP binding"/>
    <property type="evidence" value="ECO:0007669"/>
    <property type="project" value="UniProtKB-UniRule"/>
</dbReference>
<keyword evidence="3" id="KW-0723">Serine/threonine-protein kinase</keyword>
<dbReference type="PROSITE" id="PS50011">
    <property type="entry name" value="PROTEIN_KINASE_DOM"/>
    <property type="match status" value="1"/>
</dbReference>
<reference evidence="15" key="2">
    <citation type="submission" date="2025-08" db="UniProtKB">
        <authorList>
            <consortium name="Ensembl"/>
        </authorList>
    </citation>
    <scope>IDENTIFICATION</scope>
</reference>
<keyword evidence="6" id="KW-0418">Kinase</keyword>
<dbReference type="RefSeq" id="XP_028600509.1">
    <property type="nucleotide sequence ID" value="XM_028744676.1"/>
</dbReference>
<dbReference type="InterPro" id="IPR017441">
    <property type="entry name" value="Protein_kinase_ATP_BS"/>
</dbReference>
<evidence type="ECO:0000256" key="6">
    <source>
        <dbReference type="ARBA" id="ARBA00022777"/>
    </source>
</evidence>
<dbReference type="PROSITE" id="PS00107">
    <property type="entry name" value="PROTEIN_KINASE_ATP"/>
    <property type="match status" value="1"/>
</dbReference>
<dbReference type="PANTHER" id="PTHR11584">
    <property type="entry name" value="SERINE/THREONINE PROTEIN KINASE"/>
    <property type="match status" value="1"/>
</dbReference>
<organism evidence="15 16">
    <name type="scientific">Podarcis muralis</name>
    <name type="common">Wall lizard</name>
    <name type="synonym">Lacerta muralis</name>
    <dbReference type="NCBI Taxonomy" id="64176"/>
    <lineage>
        <taxon>Eukaryota</taxon>
        <taxon>Metazoa</taxon>
        <taxon>Chordata</taxon>
        <taxon>Craniata</taxon>
        <taxon>Vertebrata</taxon>
        <taxon>Euteleostomi</taxon>
        <taxon>Lepidosauria</taxon>
        <taxon>Squamata</taxon>
        <taxon>Bifurcata</taxon>
        <taxon>Unidentata</taxon>
        <taxon>Episquamata</taxon>
        <taxon>Laterata</taxon>
        <taxon>Lacertibaenia</taxon>
        <taxon>Lacertidae</taxon>
        <taxon>Podarcis</taxon>
    </lineage>
</organism>
<evidence type="ECO:0000256" key="2">
    <source>
        <dbReference type="ARBA" id="ARBA00012513"/>
    </source>
</evidence>
<keyword evidence="16" id="KW-1185">Reference proteome</keyword>
<evidence type="ECO:0000256" key="7">
    <source>
        <dbReference type="ARBA" id="ARBA00022840"/>
    </source>
</evidence>
<evidence type="ECO:0000256" key="10">
    <source>
        <dbReference type="ARBA" id="ARBA00069016"/>
    </source>
</evidence>
<dbReference type="Ensembl" id="ENSPMRT00000010785.1">
    <property type="protein sequence ID" value="ENSPMRP00000010122.1"/>
    <property type="gene ID" value="ENSPMRG00000006759.1"/>
</dbReference>
<dbReference type="AlphaFoldDB" id="A0A670IFB2"/>
<dbReference type="InterPro" id="IPR000719">
    <property type="entry name" value="Prot_kinase_dom"/>
</dbReference>
<dbReference type="Gene3D" id="1.10.510.10">
    <property type="entry name" value="Transferase(Phosphotransferase) domain 1"/>
    <property type="match status" value="1"/>
</dbReference>
<gene>
    <name evidence="15" type="primary">MAP3K19</name>
</gene>
<feature type="compositionally biased region" description="Basic and acidic residues" evidence="13">
    <location>
        <begin position="190"/>
        <end position="206"/>
    </location>
</feature>
<dbReference type="SUPFAM" id="SSF56112">
    <property type="entry name" value="Protein kinase-like (PK-like)"/>
    <property type="match status" value="1"/>
</dbReference>
<dbReference type="SMART" id="SM00220">
    <property type="entry name" value="S_TKc"/>
    <property type="match status" value="1"/>
</dbReference>
<dbReference type="GO" id="GO:0004674">
    <property type="term" value="F:protein serine/threonine kinase activity"/>
    <property type="evidence" value="ECO:0007669"/>
    <property type="project" value="UniProtKB-KW"/>
</dbReference>
<evidence type="ECO:0000256" key="11">
    <source>
        <dbReference type="ARBA" id="ARBA00080573"/>
    </source>
</evidence>
<feature type="binding site" evidence="12">
    <location>
        <position position="849"/>
    </location>
    <ligand>
        <name>ATP</name>
        <dbReference type="ChEBI" id="CHEBI:30616"/>
    </ligand>
</feature>
<evidence type="ECO:0000256" key="1">
    <source>
        <dbReference type="ARBA" id="ARBA00008874"/>
    </source>
</evidence>
<reference evidence="15" key="3">
    <citation type="submission" date="2025-09" db="UniProtKB">
        <authorList>
            <consortium name="Ensembl"/>
        </authorList>
    </citation>
    <scope>IDENTIFICATION</scope>
</reference>
<dbReference type="PANTHER" id="PTHR11584:SF369">
    <property type="entry name" value="MITOGEN-ACTIVATED PROTEIN KINASE KINASE KINASE 19-RELATED"/>
    <property type="match status" value="1"/>
</dbReference>
<proteinExistence type="inferred from homology"/>
<dbReference type="GeneTree" id="ENSGT00940000160383"/>
<evidence type="ECO:0000313" key="15">
    <source>
        <dbReference type="Ensembl" id="ENSPMRP00000010122.1"/>
    </source>
</evidence>
<evidence type="ECO:0000256" key="5">
    <source>
        <dbReference type="ARBA" id="ARBA00022741"/>
    </source>
</evidence>
<evidence type="ECO:0000256" key="13">
    <source>
        <dbReference type="SAM" id="MobiDB-lite"/>
    </source>
</evidence>
<protein>
    <recommendedName>
        <fullName evidence="10">Mitogen-activated protein kinase kinase kinase 19</fullName>
        <ecNumber evidence="2">2.7.11.1</ecNumber>
    </recommendedName>
    <alternativeName>
        <fullName evidence="11">SPS1/STE20-related protein kinase YSK4</fullName>
    </alternativeName>
</protein>
<evidence type="ECO:0000256" key="4">
    <source>
        <dbReference type="ARBA" id="ARBA00022679"/>
    </source>
</evidence>
<evidence type="ECO:0000256" key="8">
    <source>
        <dbReference type="ARBA" id="ARBA00047899"/>
    </source>
</evidence>
<evidence type="ECO:0000256" key="9">
    <source>
        <dbReference type="ARBA" id="ARBA00048679"/>
    </source>
</evidence>
<dbReference type="FunFam" id="1.10.510.10:FF:000331">
    <property type="entry name" value="Mitogen-activated protein kinase kinase kinase 19"/>
    <property type="match status" value="1"/>
</dbReference>
<feature type="region of interest" description="Disordered" evidence="13">
    <location>
        <begin position="392"/>
        <end position="421"/>
    </location>
</feature>
<dbReference type="InterPro" id="IPR011009">
    <property type="entry name" value="Kinase-like_dom_sf"/>
</dbReference>
<dbReference type="OMA" id="RNMCSFQ"/>
<keyword evidence="4" id="KW-0808">Transferase</keyword>
<keyword evidence="7 12" id="KW-0067">ATP-binding</keyword>
<feature type="domain" description="Protein kinase" evidence="14">
    <location>
        <begin position="821"/>
        <end position="1084"/>
    </location>
</feature>
<name>A0A670IFB2_PODMU</name>
<comment type="catalytic activity">
    <reaction evidence="9">
        <text>L-seryl-[protein] + ATP = O-phospho-L-seryl-[protein] + ADP + H(+)</text>
        <dbReference type="Rhea" id="RHEA:17989"/>
        <dbReference type="Rhea" id="RHEA-COMP:9863"/>
        <dbReference type="Rhea" id="RHEA-COMP:11604"/>
        <dbReference type="ChEBI" id="CHEBI:15378"/>
        <dbReference type="ChEBI" id="CHEBI:29999"/>
        <dbReference type="ChEBI" id="CHEBI:30616"/>
        <dbReference type="ChEBI" id="CHEBI:83421"/>
        <dbReference type="ChEBI" id="CHEBI:456216"/>
        <dbReference type="EC" id="2.7.11.1"/>
    </reaction>
</comment>
<dbReference type="CTD" id="80122"/>
<accession>A0A670IFB2</accession>
<comment type="catalytic activity">
    <reaction evidence="8">
        <text>L-threonyl-[protein] + ATP = O-phospho-L-threonyl-[protein] + ADP + H(+)</text>
        <dbReference type="Rhea" id="RHEA:46608"/>
        <dbReference type="Rhea" id="RHEA-COMP:11060"/>
        <dbReference type="Rhea" id="RHEA-COMP:11605"/>
        <dbReference type="ChEBI" id="CHEBI:15378"/>
        <dbReference type="ChEBI" id="CHEBI:30013"/>
        <dbReference type="ChEBI" id="CHEBI:30616"/>
        <dbReference type="ChEBI" id="CHEBI:61977"/>
        <dbReference type="ChEBI" id="CHEBI:456216"/>
        <dbReference type="EC" id="2.7.11.1"/>
    </reaction>
</comment>
<dbReference type="RefSeq" id="XP_028600518.1">
    <property type="nucleotide sequence ID" value="XM_028744685.1"/>
</dbReference>
<comment type="similarity">
    <text evidence="1">Belongs to the protein kinase superfamily. STE Ser/Thr protein kinase family. STE20 subfamily.</text>
</comment>
<dbReference type="EC" id="2.7.11.1" evidence="2"/>
<reference evidence="15 16" key="1">
    <citation type="journal article" date="2019" name="Proc. Natl. Acad. Sci. U.S.A.">
        <title>Regulatory changes in pterin and carotenoid genes underlie balanced color polymorphisms in the wall lizard.</title>
        <authorList>
            <person name="Andrade P."/>
            <person name="Pinho C."/>
            <person name="Perez I de Lanuza G."/>
            <person name="Afonso S."/>
            <person name="Brejcha J."/>
            <person name="Rubin C.J."/>
            <person name="Wallerman O."/>
            <person name="Pereira P."/>
            <person name="Sabatino S.J."/>
            <person name="Bellati A."/>
            <person name="Pellitteri-Rosa D."/>
            <person name="Bosakova Z."/>
            <person name="Bunikis I."/>
            <person name="Carretero M.A."/>
            <person name="Feiner N."/>
            <person name="Marsik P."/>
            <person name="Pauperio F."/>
            <person name="Salvi D."/>
            <person name="Soler L."/>
            <person name="While G.M."/>
            <person name="Uller T."/>
            <person name="Font E."/>
            <person name="Andersson L."/>
            <person name="Carneiro M."/>
        </authorList>
    </citation>
    <scope>NUCLEOTIDE SEQUENCE</scope>
</reference>
<evidence type="ECO:0000313" key="16">
    <source>
        <dbReference type="Proteomes" id="UP000472272"/>
    </source>
</evidence>
<evidence type="ECO:0000256" key="12">
    <source>
        <dbReference type="PROSITE-ProRule" id="PRU10141"/>
    </source>
</evidence>
<dbReference type="PROSITE" id="PS00108">
    <property type="entry name" value="PROTEIN_KINASE_ST"/>
    <property type="match status" value="1"/>
</dbReference>
<sequence length="1085" mass="120171">MTSNTFLNLSPPVAFHPIRMVQLPPLEDKAKKNADCNNLPNILNHYSVPTKHTDPQSEDQNHKIITDGFTVFGDPHSVTLDNCHMTFRYSKAQETEPQFECGRYRADIGNEVSSGEMHQVLATFESLSITSKDCSFDHPDDYFSQSKVVHTAEKYECSPLGHQDSSKAKNWGKYFAKRSGSPKLQSNKAESSEVKPDPNERTKDTMNIEPGNTDMHSSLQSEVTEHHASVITIPNTLMVLEQSESSICTAINMGMMENVTVSEAAESNSTKATPISHITISSHEPDQISHVSRHSAQRKSMPTNLSHSFNIFAHKGSENCKVNSNRTTLALKASVCTKMPQDFILWGKSSIQHHANKVKNPTSHSQGLGLSHAKTGVSSKLQNKHLQQEKCRFGQSSQKSPKQMLPRNSKHFPSSGETITPFPVRQAQSSVEFVDLKYSDMFKEINSSDKGPGIYEMFGTPAYSREPHGCENSSCRNVHSAPAGRRTAMKHKYNHLSAKKSGRIRNAQKKTCPKSHKNSLGIKQKEKDLGQKGVSGLEGCCQKQKESVIDPKTEGQIKSAAPFHEDDDQQLPIPTEFTLPAQQNEVIPNSNLSTIEEVSLDHTSEAGDAFISKAFAINVQELLWPKVKVHAEYAPFLNYAKDTNEPIIIAQNKSLMQTKIGSTACLEDLDANQVLFCDDNQRNPPALCFSNRVNSPPPQRPRVEKVGLSTEQTCLPANSVSQEYPNTLNCSEEITEDSFCCSVSELLSLDRADGNHSRIAIKNADTVVQNGNTESKGNSAASVRNCKDFSPDFLESSRENRFLNVVTFSENNVASEGPILWTKGEILGKGAYGTVYCGLTSQGHLIAVKQVALSTCDQIGTEKEYQKLQYEVEILKNLTHINIVGYLGTSLEDNIVSIFMEFVPGGSISSIIHRFGPLPEIVFCKYTKQILQGVAYLHENCVVHRDIKGNNVMLMPNGVIKLIDFGCAKRLAYVSLTDAHSEPLKSVHGTPYWMAPEVIKESGYGRKSDIWSIGCTVFEMATGKPPLASMDRIAAMFYIGAHRGIMPSLPNHCSTKAADFVHLCFTRDQYERPTALQLLQHPFMI</sequence>